<keyword evidence="8" id="KW-1185">Reference proteome</keyword>
<dbReference type="Gene3D" id="1.20.1250.20">
    <property type="entry name" value="MFS general substrate transporter like domains"/>
    <property type="match status" value="1"/>
</dbReference>
<dbReference type="Proteomes" id="UP001152320">
    <property type="component" value="Unassembled WGS sequence"/>
</dbReference>
<dbReference type="GO" id="GO:0016020">
    <property type="term" value="C:membrane"/>
    <property type="evidence" value="ECO:0007669"/>
    <property type="project" value="UniProtKB-SubCell"/>
</dbReference>
<feature type="transmembrane region" description="Helical" evidence="5">
    <location>
        <begin position="346"/>
        <end position="368"/>
    </location>
</feature>
<dbReference type="OrthoDB" id="2544694at2759"/>
<feature type="domain" description="Major facilitator superfamily (MFS) profile" evidence="6">
    <location>
        <begin position="88"/>
        <end position="415"/>
    </location>
</feature>
<evidence type="ECO:0000256" key="2">
    <source>
        <dbReference type="ARBA" id="ARBA00022692"/>
    </source>
</evidence>
<feature type="transmembrane region" description="Helical" evidence="5">
    <location>
        <begin position="21"/>
        <end position="41"/>
    </location>
</feature>
<keyword evidence="4 5" id="KW-0472">Membrane</keyword>
<feature type="transmembrane region" description="Helical" evidence="5">
    <location>
        <begin position="203"/>
        <end position="224"/>
    </location>
</feature>
<dbReference type="PROSITE" id="PS50850">
    <property type="entry name" value="MFS"/>
    <property type="match status" value="1"/>
</dbReference>
<evidence type="ECO:0000256" key="4">
    <source>
        <dbReference type="ARBA" id="ARBA00023136"/>
    </source>
</evidence>
<dbReference type="Pfam" id="PF00083">
    <property type="entry name" value="Sugar_tr"/>
    <property type="match status" value="1"/>
</dbReference>
<evidence type="ECO:0000256" key="5">
    <source>
        <dbReference type="SAM" id="Phobius"/>
    </source>
</evidence>
<dbReference type="GO" id="GO:0022857">
    <property type="term" value="F:transmembrane transporter activity"/>
    <property type="evidence" value="ECO:0007669"/>
    <property type="project" value="InterPro"/>
</dbReference>
<comment type="subcellular location">
    <subcellularLocation>
        <location evidence="1">Membrane</location>
        <topology evidence="1">Multi-pass membrane protein</topology>
    </subcellularLocation>
</comment>
<feature type="transmembrane region" description="Helical" evidence="5">
    <location>
        <begin position="154"/>
        <end position="173"/>
    </location>
</feature>
<evidence type="ECO:0000259" key="6">
    <source>
        <dbReference type="PROSITE" id="PS50850"/>
    </source>
</evidence>
<dbReference type="InterPro" id="IPR036259">
    <property type="entry name" value="MFS_trans_sf"/>
</dbReference>
<keyword evidence="2 5" id="KW-0812">Transmembrane</keyword>
<reference evidence="7" key="1">
    <citation type="submission" date="2021-10" db="EMBL/GenBank/DDBJ databases">
        <title>Tropical sea cucumber genome reveals ecological adaptation and Cuvierian tubules defense mechanism.</title>
        <authorList>
            <person name="Chen T."/>
        </authorList>
    </citation>
    <scope>NUCLEOTIDE SEQUENCE</scope>
    <source>
        <strain evidence="7">Nanhai2018</strain>
        <tissue evidence="7">Muscle</tissue>
    </source>
</reference>
<gene>
    <name evidence="7" type="ORF">HOLleu_42892</name>
</gene>
<dbReference type="AlphaFoldDB" id="A0A9Q0YCE2"/>
<proteinExistence type="predicted"/>
<feature type="transmembrane region" description="Helical" evidence="5">
    <location>
        <begin position="180"/>
        <end position="197"/>
    </location>
</feature>
<feature type="transmembrane region" description="Helical" evidence="5">
    <location>
        <begin position="263"/>
        <end position="283"/>
    </location>
</feature>
<sequence length="415" mass="46999">MDFEKVLKEVGHFGRYQKVRLVLLSAPILISVLHLYIQVFAAGKSDHWCRSWKNEDCRDLNLTQKECEDIKKHISIPTKEGTSNQTENEFEQCVKYNVTGLDFKTATEGKVTPMDKIPCDDGWVHDRSVFPSTIIIDFELVCGRSYIPNIVQSVYFAGYLVGSSAFGVAADMFGRRNTLLFCYMTGGLFGIVTAFSSNVWMYLVLRFCIATVLKGTGLCCFVLATELVAPSKRVFVGNFMWLFFAAGYTVLAGSAKLIPDWRILQLVLTLPYIPLLIITYFFVPESPRWLTNQKRSEDAEKVLRKMAKVNKRIISDDFMERAFNRNEFNHSRKLKGTLKEVVRSRVFLILLINMCFNWAVQSLVFYGLSLSTSSLGIDPYIFFIVSGAIEIPGSEGREQHLALCCSAEYAVVSPL</sequence>
<dbReference type="PANTHER" id="PTHR24064">
    <property type="entry name" value="SOLUTE CARRIER FAMILY 22 MEMBER"/>
    <property type="match status" value="1"/>
</dbReference>
<dbReference type="SUPFAM" id="SSF103473">
    <property type="entry name" value="MFS general substrate transporter"/>
    <property type="match status" value="1"/>
</dbReference>
<evidence type="ECO:0000256" key="1">
    <source>
        <dbReference type="ARBA" id="ARBA00004141"/>
    </source>
</evidence>
<feature type="transmembrane region" description="Helical" evidence="5">
    <location>
        <begin position="236"/>
        <end position="257"/>
    </location>
</feature>
<evidence type="ECO:0000313" key="7">
    <source>
        <dbReference type="EMBL" id="KAJ8018881.1"/>
    </source>
</evidence>
<protein>
    <submittedName>
        <fullName evidence="7">Solute carrier family 22 member 6</fullName>
    </submittedName>
</protein>
<evidence type="ECO:0000313" key="8">
    <source>
        <dbReference type="Proteomes" id="UP001152320"/>
    </source>
</evidence>
<comment type="caution">
    <text evidence="7">The sequence shown here is derived from an EMBL/GenBank/DDBJ whole genome shotgun (WGS) entry which is preliminary data.</text>
</comment>
<dbReference type="InterPro" id="IPR005828">
    <property type="entry name" value="MFS_sugar_transport-like"/>
</dbReference>
<dbReference type="EMBL" id="JAIZAY010000157">
    <property type="protein sequence ID" value="KAJ8018881.1"/>
    <property type="molecule type" value="Genomic_DNA"/>
</dbReference>
<dbReference type="InterPro" id="IPR020846">
    <property type="entry name" value="MFS_dom"/>
</dbReference>
<accession>A0A9Q0YCE2</accession>
<evidence type="ECO:0000256" key="3">
    <source>
        <dbReference type="ARBA" id="ARBA00022989"/>
    </source>
</evidence>
<name>A0A9Q0YCE2_HOLLE</name>
<keyword evidence="3 5" id="KW-1133">Transmembrane helix</keyword>
<organism evidence="7 8">
    <name type="scientific">Holothuria leucospilota</name>
    <name type="common">Black long sea cucumber</name>
    <name type="synonym">Mertensiothuria leucospilota</name>
    <dbReference type="NCBI Taxonomy" id="206669"/>
    <lineage>
        <taxon>Eukaryota</taxon>
        <taxon>Metazoa</taxon>
        <taxon>Echinodermata</taxon>
        <taxon>Eleutherozoa</taxon>
        <taxon>Echinozoa</taxon>
        <taxon>Holothuroidea</taxon>
        <taxon>Aspidochirotacea</taxon>
        <taxon>Aspidochirotida</taxon>
        <taxon>Holothuriidae</taxon>
        <taxon>Holothuria</taxon>
    </lineage>
</organism>